<proteinExistence type="predicted"/>
<name>A0A2T4ULC8_9ACTN</name>
<sequence>MTYIDRIATEIENRVPSEVMPDGDTGLLFRIYAVLLLAKGEQVTDEDVHNAWSVWMQENQGDHPALRPFSELDASARESDEPFVAAIRAAWREVN</sequence>
<dbReference type="OrthoDB" id="4763567at2"/>
<gene>
    <name evidence="2" type="ORF">C7Y72_10565</name>
</gene>
<evidence type="ECO:0000313" key="2">
    <source>
        <dbReference type="EMBL" id="PTL60056.1"/>
    </source>
</evidence>
<reference evidence="2 3" key="1">
    <citation type="submission" date="2018-03" db="EMBL/GenBank/DDBJ databases">
        <title>Aquarubrobacter algicola gen. nov., sp. nov., a novel actinobacterium isolated from shallow eutrophic lake during the end of cyanobacterial harmful algal blooms.</title>
        <authorList>
            <person name="Chun S.J."/>
        </authorList>
    </citation>
    <scope>NUCLEOTIDE SEQUENCE [LARGE SCALE GENOMIC DNA]</scope>
    <source>
        <strain evidence="2 3">Seoho-28</strain>
    </source>
</reference>
<organism evidence="2 3">
    <name type="scientific">Paraconexibacter algicola</name>
    <dbReference type="NCBI Taxonomy" id="2133960"/>
    <lineage>
        <taxon>Bacteria</taxon>
        <taxon>Bacillati</taxon>
        <taxon>Actinomycetota</taxon>
        <taxon>Thermoleophilia</taxon>
        <taxon>Solirubrobacterales</taxon>
        <taxon>Paraconexibacteraceae</taxon>
        <taxon>Paraconexibacter</taxon>
    </lineage>
</organism>
<dbReference type="Pfam" id="PF24792">
    <property type="entry name" value="DUF7701"/>
    <property type="match status" value="1"/>
</dbReference>
<evidence type="ECO:0000259" key="1">
    <source>
        <dbReference type="Pfam" id="PF24792"/>
    </source>
</evidence>
<dbReference type="InterPro" id="IPR056118">
    <property type="entry name" value="DUF7701"/>
</dbReference>
<dbReference type="AlphaFoldDB" id="A0A2T4ULC8"/>
<accession>A0A2T4ULC8</accession>
<feature type="domain" description="DUF7701" evidence="1">
    <location>
        <begin position="2"/>
        <end position="91"/>
    </location>
</feature>
<keyword evidence="3" id="KW-1185">Reference proteome</keyword>
<protein>
    <recommendedName>
        <fullName evidence="1">DUF7701 domain-containing protein</fullName>
    </recommendedName>
</protein>
<dbReference type="Proteomes" id="UP000240739">
    <property type="component" value="Unassembled WGS sequence"/>
</dbReference>
<dbReference type="EMBL" id="PYYB01000001">
    <property type="protein sequence ID" value="PTL60056.1"/>
    <property type="molecule type" value="Genomic_DNA"/>
</dbReference>
<comment type="caution">
    <text evidence="2">The sequence shown here is derived from an EMBL/GenBank/DDBJ whole genome shotgun (WGS) entry which is preliminary data.</text>
</comment>
<dbReference type="RefSeq" id="WP_107568700.1">
    <property type="nucleotide sequence ID" value="NZ_PYYB01000001.1"/>
</dbReference>
<evidence type="ECO:0000313" key="3">
    <source>
        <dbReference type="Proteomes" id="UP000240739"/>
    </source>
</evidence>